<sequence>MWRGCTTNSAAPLFGHFYSRVAWIIFVFVNTLVLHTGHSMNDENSSAAADSHDNYEANDYRNLLTSETIKQNMFSEAGLKNMSAAANKQQILAEYMQTSRSKRAVVGADAKIWNVYQHGDKFVVPYTIVSNYTDNQIKKIEKAMEEIESKTCILFQHINDKDTVEFYKGRSYAEISNSPNDGCHSVIGRSETINAVKLEVRAAEQKTCIVHHIVLHELLHLLGLYHEHQRPDRDKFMTIAREHVEDGRFYNFDKKMDARTLSDLIETNGTDIDDHPNKHKLKGVDEQSIMMYKADTFSKKDGLAVIKMHAKKWQNRIGKSKQASELDYLKINLLYNCPGVNKMLAGYNGKADINKSANNSKELHNKNKNINKSDNKMLMRIVTKTKVKLRKRSTEESITAREEVESIVLIGEKKAEKLIGSPTLIGLKLKEDHLLVTNVFTLDQIKKQGRNHVRQDTELHTKTHDLQKGTVEDSALADKTHPTVVQTHTVRKPQNWITRLNKNLGRRSQNSRIITRRRKPAQKATVKKELEKQKVNEIDKKSEEKLKLDNVVAEEHQNENSSDKTVEIKHEAEKHEVHEQKEEKVEDTKDGSAKKHSSEQKVEQQQENVSKPGESQEKEEKTKGKSKSFGGLRLRKKSLRLGKKLQSKMKGKKVIQEGHKHSDTQMEKIETSKTSTSIEKTE</sequence>
<dbReference type="InterPro" id="IPR001506">
    <property type="entry name" value="Peptidase_M12A"/>
</dbReference>
<evidence type="ECO:0000256" key="2">
    <source>
        <dbReference type="PROSITE-ProRule" id="PRU01211"/>
    </source>
</evidence>
<feature type="compositionally biased region" description="Basic and acidic residues" evidence="4">
    <location>
        <begin position="654"/>
        <end position="671"/>
    </location>
</feature>
<evidence type="ECO:0000259" key="5">
    <source>
        <dbReference type="PROSITE" id="PS51864"/>
    </source>
</evidence>
<dbReference type="PROSITE" id="PS51864">
    <property type="entry name" value="ASTACIN"/>
    <property type="match status" value="1"/>
</dbReference>
<reference evidence="7" key="1">
    <citation type="submission" date="2022-11" db="UniProtKB">
        <authorList>
            <consortium name="WormBaseParasite"/>
        </authorList>
    </citation>
    <scope>IDENTIFICATION</scope>
</reference>
<dbReference type="WBParaSite" id="jg11513.1">
    <property type="protein sequence ID" value="jg11513.1"/>
    <property type="gene ID" value="jg11513"/>
</dbReference>
<keyword evidence="2 3" id="KW-0645">Protease</keyword>
<keyword evidence="2 3" id="KW-0482">Metalloprotease</keyword>
<feature type="binding site" evidence="2">
    <location>
        <position position="220"/>
    </location>
    <ligand>
        <name>Zn(2+)</name>
        <dbReference type="ChEBI" id="CHEBI:29105"/>
        <note>catalytic</note>
    </ligand>
</feature>
<dbReference type="GO" id="GO:0006508">
    <property type="term" value="P:proteolysis"/>
    <property type="evidence" value="ECO:0007669"/>
    <property type="project" value="UniProtKB-KW"/>
</dbReference>
<feature type="compositionally biased region" description="Basic and acidic residues" evidence="4">
    <location>
        <begin position="614"/>
        <end position="623"/>
    </location>
</feature>
<dbReference type="GO" id="GO:0004222">
    <property type="term" value="F:metalloendopeptidase activity"/>
    <property type="evidence" value="ECO:0007669"/>
    <property type="project" value="UniProtKB-UniRule"/>
</dbReference>
<dbReference type="Gene3D" id="3.40.390.10">
    <property type="entry name" value="Collagenase (Catalytic Domain)"/>
    <property type="match status" value="1"/>
</dbReference>
<evidence type="ECO:0000256" key="4">
    <source>
        <dbReference type="SAM" id="MobiDB-lite"/>
    </source>
</evidence>
<dbReference type="InterPro" id="IPR024079">
    <property type="entry name" value="MetalloPept_cat_dom_sf"/>
</dbReference>
<evidence type="ECO:0000256" key="1">
    <source>
        <dbReference type="ARBA" id="ARBA00023157"/>
    </source>
</evidence>
<comment type="cofactor">
    <cofactor evidence="2 3">
        <name>Zn(2+)</name>
        <dbReference type="ChEBI" id="CHEBI:29105"/>
    </cofactor>
    <text evidence="2 3">Binds 1 zinc ion per subunit.</text>
</comment>
<dbReference type="PRINTS" id="PR00480">
    <property type="entry name" value="ASTACIN"/>
</dbReference>
<protein>
    <recommendedName>
        <fullName evidence="3">Metalloendopeptidase</fullName>
        <ecNumber evidence="3">3.4.24.-</ecNumber>
    </recommendedName>
</protein>
<feature type="active site" evidence="2">
    <location>
        <position position="217"/>
    </location>
</feature>
<dbReference type="GO" id="GO:0008270">
    <property type="term" value="F:zinc ion binding"/>
    <property type="evidence" value="ECO:0007669"/>
    <property type="project" value="UniProtKB-UniRule"/>
</dbReference>
<keyword evidence="6" id="KW-1185">Reference proteome</keyword>
<feature type="domain" description="Peptidase M12A" evidence="5">
    <location>
        <begin position="103"/>
        <end position="338"/>
    </location>
</feature>
<proteinExistence type="predicted"/>
<feature type="binding site" evidence="2">
    <location>
        <position position="216"/>
    </location>
    <ligand>
        <name>Zn(2+)</name>
        <dbReference type="ChEBI" id="CHEBI:29105"/>
        <note>catalytic</note>
    </ligand>
</feature>
<evidence type="ECO:0000256" key="3">
    <source>
        <dbReference type="RuleBase" id="RU361183"/>
    </source>
</evidence>
<dbReference type="Proteomes" id="UP000887574">
    <property type="component" value="Unplaced"/>
</dbReference>
<dbReference type="SUPFAM" id="SSF55486">
    <property type="entry name" value="Metalloproteases ('zincins'), catalytic domain"/>
    <property type="match status" value="1"/>
</dbReference>
<dbReference type="EC" id="3.4.24.-" evidence="3"/>
<dbReference type="AlphaFoldDB" id="A0A915CRS6"/>
<organism evidence="6 7">
    <name type="scientific">Ditylenchus dipsaci</name>
    <dbReference type="NCBI Taxonomy" id="166011"/>
    <lineage>
        <taxon>Eukaryota</taxon>
        <taxon>Metazoa</taxon>
        <taxon>Ecdysozoa</taxon>
        <taxon>Nematoda</taxon>
        <taxon>Chromadorea</taxon>
        <taxon>Rhabditida</taxon>
        <taxon>Tylenchina</taxon>
        <taxon>Tylenchomorpha</taxon>
        <taxon>Sphaerularioidea</taxon>
        <taxon>Anguinidae</taxon>
        <taxon>Anguininae</taxon>
        <taxon>Ditylenchus</taxon>
    </lineage>
</organism>
<feature type="compositionally biased region" description="Basic residues" evidence="4">
    <location>
        <begin position="633"/>
        <end position="653"/>
    </location>
</feature>
<evidence type="ECO:0000313" key="6">
    <source>
        <dbReference type="Proteomes" id="UP000887574"/>
    </source>
</evidence>
<keyword evidence="2 3" id="KW-0862">Zinc</keyword>
<accession>A0A915CRS6</accession>
<feature type="compositionally biased region" description="Low complexity" evidence="4">
    <location>
        <begin position="672"/>
        <end position="682"/>
    </location>
</feature>
<name>A0A915CRS6_9BILA</name>
<keyword evidence="1" id="KW-1015">Disulfide bond</keyword>
<dbReference type="PANTHER" id="PTHR10127">
    <property type="entry name" value="DISCOIDIN, CUB, EGF, LAMININ , AND ZINC METALLOPROTEASE DOMAIN CONTAINING"/>
    <property type="match status" value="1"/>
</dbReference>
<feature type="compositionally biased region" description="Basic and acidic residues" evidence="4">
    <location>
        <begin position="573"/>
        <end position="604"/>
    </location>
</feature>
<dbReference type="Pfam" id="PF01400">
    <property type="entry name" value="Astacin"/>
    <property type="match status" value="1"/>
</dbReference>
<feature type="compositionally biased region" description="Polar residues" evidence="4">
    <location>
        <begin position="503"/>
        <end position="513"/>
    </location>
</feature>
<comment type="caution">
    <text evidence="2">Lacks conserved residue(s) required for the propagation of feature annotation.</text>
</comment>
<dbReference type="SMART" id="SM00235">
    <property type="entry name" value="ZnMc"/>
    <property type="match status" value="1"/>
</dbReference>
<dbReference type="InterPro" id="IPR006026">
    <property type="entry name" value="Peptidase_Metallo"/>
</dbReference>
<keyword evidence="2 3" id="KW-0378">Hydrolase</keyword>
<keyword evidence="2 3" id="KW-0479">Metal-binding</keyword>
<feature type="region of interest" description="Disordered" evidence="4">
    <location>
        <begin position="548"/>
        <end position="567"/>
    </location>
</feature>
<feature type="region of interest" description="Disordered" evidence="4">
    <location>
        <begin position="573"/>
        <end position="682"/>
    </location>
</feature>
<evidence type="ECO:0000313" key="7">
    <source>
        <dbReference type="WBParaSite" id="jg11513.1"/>
    </source>
</evidence>
<feature type="region of interest" description="Disordered" evidence="4">
    <location>
        <begin position="503"/>
        <end position="530"/>
    </location>
</feature>
<feature type="binding site" evidence="2">
    <location>
        <position position="226"/>
    </location>
    <ligand>
        <name>Zn(2+)</name>
        <dbReference type="ChEBI" id="CHEBI:29105"/>
        <note>catalytic</note>
    </ligand>
</feature>
<dbReference type="PANTHER" id="PTHR10127:SF850">
    <property type="entry name" value="METALLOENDOPEPTIDASE"/>
    <property type="match status" value="1"/>
</dbReference>